<dbReference type="EMBL" id="JACHCC010000006">
    <property type="protein sequence ID" value="MBB6500388.1"/>
    <property type="molecule type" value="Genomic_DNA"/>
</dbReference>
<evidence type="ECO:0008006" key="4">
    <source>
        <dbReference type="Google" id="ProtNLM"/>
    </source>
</evidence>
<dbReference type="AlphaFoldDB" id="A0A7X0MKF0"/>
<dbReference type="RefSeq" id="WP_184625144.1">
    <property type="nucleotide sequence ID" value="NZ_JACHCC010000006.1"/>
</dbReference>
<evidence type="ECO:0000256" key="1">
    <source>
        <dbReference type="SAM" id="SignalP"/>
    </source>
</evidence>
<accession>A0A7X0MKF0</accession>
<comment type="caution">
    <text evidence="2">The sequence shown here is derived from an EMBL/GenBank/DDBJ whole genome shotgun (WGS) entry which is preliminary data.</text>
</comment>
<sequence>MNKKYLAGLLTLALAGTISLSTQAQEKKKTIGEKIGSTASAVGNKTAEVAVKGVSKVGDKTYANKIAPDGSDVYINSKNRKYYINKKGAKVYLKASQIRNKPVKK</sequence>
<reference evidence="2 3" key="1">
    <citation type="submission" date="2020-08" db="EMBL/GenBank/DDBJ databases">
        <title>Genomic Encyclopedia of Type Strains, Phase IV (KMG-V): Genome sequencing to study the core and pangenomes of soil and plant-associated prokaryotes.</title>
        <authorList>
            <person name="Whitman W."/>
        </authorList>
    </citation>
    <scope>NUCLEOTIDE SEQUENCE [LARGE SCALE GENOMIC DNA]</scope>
    <source>
        <strain evidence="2 3">M2T3</strain>
    </source>
</reference>
<gene>
    <name evidence="2" type="ORF">HDF25_002536</name>
</gene>
<dbReference type="Proteomes" id="UP000521017">
    <property type="component" value="Unassembled WGS sequence"/>
</dbReference>
<feature type="chain" id="PRO_5031416162" description="PBCV-specific basic adaptor domain-containing protein" evidence="1">
    <location>
        <begin position="25"/>
        <end position="105"/>
    </location>
</feature>
<keyword evidence="1" id="KW-0732">Signal</keyword>
<proteinExistence type="predicted"/>
<organism evidence="2 3">
    <name type="scientific">Pedobacter cryoconitis</name>
    <dbReference type="NCBI Taxonomy" id="188932"/>
    <lineage>
        <taxon>Bacteria</taxon>
        <taxon>Pseudomonadati</taxon>
        <taxon>Bacteroidota</taxon>
        <taxon>Sphingobacteriia</taxon>
        <taxon>Sphingobacteriales</taxon>
        <taxon>Sphingobacteriaceae</taxon>
        <taxon>Pedobacter</taxon>
    </lineage>
</organism>
<evidence type="ECO:0000313" key="2">
    <source>
        <dbReference type="EMBL" id="MBB6500388.1"/>
    </source>
</evidence>
<name>A0A7X0MKF0_9SPHI</name>
<evidence type="ECO:0000313" key="3">
    <source>
        <dbReference type="Proteomes" id="UP000521017"/>
    </source>
</evidence>
<feature type="signal peptide" evidence="1">
    <location>
        <begin position="1"/>
        <end position="24"/>
    </location>
</feature>
<protein>
    <recommendedName>
        <fullName evidence="4">PBCV-specific basic adaptor domain-containing protein</fullName>
    </recommendedName>
</protein>